<protein>
    <submittedName>
        <fullName evidence="4">tRNA 2-thiocytidine biosynthesis protein TtcA</fullName>
    </submittedName>
</protein>
<dbReference type="GO" id="GO:0005524">
    <property type="term" value="F:ATP binding"/>
    <property type="evidence" value="ECO:0007669"/>
    <property type="project" value="UniProtKB-KW"/>
</dbReference>
<dbReference type="GO" id="GO:0008033">
    <property type="term" value="P:tRNA processing"/>
    <property type="evidence" value="ECO:0007669"/>
    <property type="project" value="InterPro"/>
</dbReference>
<dbReference type="Proteomes" id="UP000823638">
    <property type="component" value="Unassembled WGS sequence"/>
</dbReference>
<dbReference type="SUPFAM" id="SSF52402">
    <property type="entry name" value="Adenine nucleotide alpha hydrolases-like"/>
    <property type="match status" value="1"/>
</dbReference>
<dbReference type="Gene3D" id="3.40.50.620">
    <property type="entry name" value="HUPs"/>
    <property type="match status" value="1"/>
</dbReference>
<evidence type="ECO:0000256" key="2">
    <source>
        <dbReference type="PIRSR" id="PIRSR004976-51"/>
    </source>
</evidence>
<comment type="caution">
    <text evidence="4">The sequence shown here is derived from an EMBL/GenBank/DDBJ whole genome shotgun (WGS) entry which is preliminary data.</text>
</comment>
<proteinExistence type="predicted"/>
<dbReference type="InterPro" id="IPR011063">
    <property type="entry name" value="TilS/TtcA_N"/>
</dbReference>
<feature type="binding site" evidence="2">
    <location>
        <position position="35"/>
    </location>
    <ligand>
        <name>ATP</name>
        <dbReference type="ChEBI" id="CHEBI:30616"/>
    </ligand>
</feature>
<reference evidence="4" key="2">
    <citation type="journal article" date="2021" name="PeerJ">
        <title>Extensive microbial diversity within the chicken gut microbiome revealed by metagenomics and culture.</title>
        <authorList>
            <person name="Gilroy R."/>
            <person name="Ravi A."/>
            <person name="Getino M."/>
            <person name="Pursley I."/>
            <person name="Horton D.L."/>
            <person name="Alikhan N.F."/>
            <person name="Baker D."/>
            <person name="Gharbi K."/>
            <person name="Hall N."/>
            <person name="Watson M."/>
            <person name="Adriaenssens E.M."/>
            <person name="Foster-Nyarko E."/>
            <person name="Jarju S."/>
            <person name="Secka A."/>
            <person name="Antonio M."/>
            <person name="Oren A."/>
            <person name="Chaudhuri R.R."/>
            <person name="La Ragione R."/>
            <person name="Hildebrand F."/>
            <person name="Pallen M.J."/>
        </authorList>
    </citation>
    <scope>NUCLEOTIDE SEQUENCE</scope>
    <source>
        <strain evidence="4">10532</strain>
    </source>
</reference>
<dbReference type="InterPro" id="IPR014729">
    <property type="entry name" value="Rossmann-like_a/b/a_fold"/>
</dbReference>
<keyword evidence="2" id="KW-0067">ATP-binding</keyword>
<feature type="binding site" evidence="2">
    <location>
        <begin position="29"/>
        <end position="31"/>
    </location>
    <ligand>
        <name>ATP</name>
        <dbReference type="ChEBI" id="CHEBI:30616"/>
    </ligand>
</feature>
<feature type="domain" description="tRNA(Ile)-lysidine/2-thiocytidine synthase N-terminal" evidence="3">
    <location>
        <begin position="25"/>
        <end position="206"/>
    </location>
</feature>
<sequence length="249" mass="29057">MANPALFRKIDKAVYEYGLIQNGDKILVGASGGKDSTTLLEYFGWRKKQRREDFFVAAYHVATEISPGFPDPLRRLIKEWNIPFIIEEIKVLERLKPGKKMNCWWCSTQRRTELNNYAMAEGFNKIALGHHLDDILETLFMNILKKSELSTMPPALKYRQYPVEVIRPLCMCTLEEIINHSEKSGFAMITCTCNYQDNSERKAARQRINKAFPGKEEKLCFFEALRNIRPEYLTYPENKNPFLNIQTME</sequence>
<feature type="binding site" evidence="2">
    <location>
        <position position="129"/>
    </location>
    <ligand>
        <name>ATP</name>
        <dbReference type="ChEBI" id="CHEBI:30616"/>
    </ligand>
</feature>
<dbReference type="CDD" id="cd24138">
    <property type="entry name" value="TtcA-like"/>
    <property type="match status" value="1"/>
</dbReference>
<evidence type="ECO:0000313" key="4">
    <source>
        <dbReference type="EMBL" id="MBO8457116.1"/>
    </source>
</evidence>
<feature type="binding site" evidence="2">
    <location>
        <position position="134"/>
    </location>
    <ligand>
        <name>ATP</name>
        <dbReference type="ChEBI" id="CHEBI:30616"/>
    </ligand>
</feature>
<organism evidence="4 5">
    <name type="scientific">Candidatus Gallitreponema excrementavium</name>
    <dbReference type="NCBI Taxonomy" id="2840840"/>
    <lineage>
        <taxon>Bacteria</taxon>
        <taxon>Pseudomonadati</taxon>
        <taxon>Spirochaetota</taxon>
        <taxon>Spirochaetia</taxon>
        <taxon>Spirochaetales</taxon>
        <taxon>Candidatus Gallitreponema</taxon>
    </lineage>
</organism>
<dbReference type="EMBL" id="JADIMM010000031">
    <property type="protein sequence ID" value="MBO8457116.1"/>
    <property type="molecule type" value="Genomic_DNA"/>
</dbReference>
<dbReference type="Pfam" id="PF01171">
    <property type="entry name" value="ATP_bind_3"/>
    <property type="match status" value="1"/>
</dbReference>
<keyword evidence="1" id="KW-0808">Transferase</keyword>
<dbReference type="InterPro" id="IPR035107">
    <property type="entry name" value="tRNA_thiolation_TtcA_Ctu1"/>
</dbReference>
<name>A0A9D9HNI0_9SPIR</name>
<feature type="binding site" evidence="2">
    <location>
        <position position="61"/>
    </location>
    <ligand>
        <name>ATP</name>
        <dbReference type="ChEBI" id="CHEBI:30616"/>
    </ligand>
</feature>
<dbReference type="PANTHER" id="PTHR43686:SF1">
    <property type="entry name" value="AMINOTRAN_5 DOMAIN-CONTAINING PROTEIN"/>
    <property type="match status" value="1"/>
</dbReference>
<evidence type="ECO:0000256" key="1">
    <source>
        <dbReference type="ARBA" id="ARBA00022679"/>
    </source>
</evidence>
<dbReference type="PANTHER" id="PTHR43686">
    <property type="entry name" value="SULFURTRANSFERASE-RELATED"/>
    <property type="match status" value="1"/>
</dbReference>
<dbReference type="AlphaFoldDB" id="A0A9D9HNI0"/>
<gene>
    <name evidence="4" type="ORF">IAA81_02670</name>
</gene>
<dbReference type="GO" id="GO:0016740">
    <property type="term" value="F:transferase activity"/>
    <property type="evidence" value="ECO:0007669"/>
    <property type="project" value="UniProtKB-KW"/>
</dbReference>
<evidence type="ECO:0000259" key="3">
    <source>
        <dbReference type="Pfam" id="PF01171"/>
    </source>
</evidence>
<accession>A0A9D9HNI0</accession>
<reference evidence="4" key="1">
    <citation type="submission" date="2020-10" db="EMBL/GenBank/DDBJ databases">
        <authorList>
            <person name="Gilroy R."/>
        </authorList>
    </citation>
    <scope>NUCLEOTIDE SEQUENCE</scope>
    <source>
        <strain evidence="4">10532</strain>
    </source>
</reference>
<evidence type="ECO:0000313" key="5">
    <source>
        <dbReference type="Proteomes" id="UP000823638"/>
    </source>
</evidence>
<dbReference type="PIRSF" id="PIRSF004976">
    <property type="entry name" value="ATPase_YdaO"/>
    <property type="match status" value="1"/>
</dbReference>
<keyword evidence="2" id="KW-0547">Nucleotide-binding</keyword>